<evidence type="ECO:0000313" key="2">
    <source>
        <dbReference type="Proteomes" id="UP000245708"/>
    </source>
</evidence>
<evidence type="ECO:0000313" key="1">
    <source>
        <dbReference type="EMBL" id="PWK62921.1"/>
    </source>
</evidence>
<name>A0A316GR92_9RHOB</name>
<comment type="caution">
    <text evidence="1">The sequence shown here is derived from an EMBL/GenBank/DDBJ whole genome shotgun (WGS) entry which is preliminary data.</text>
</comment>
<organism evidence="1 2">
    <name type="scientific">Roseicyclus mahoneyensis</name>
    <dbReference type="NCBI Taxonomy" id="164332"/>
    <lineage>
        <taxon>Bacteria</taxon>
        <taxon>Pseudomonadati</taxon>
        <taxon>Pseudomonadota</taxon>
        <taxon>Alphaproteobacteria</taxon>
        <taxon>Rhodobacterales</taxon>
        <taxon>Roseobacteraceae</taxon>
        <taxon>Roseicyclus</taxon>
    </lineage>
</organism>
<protein>
    <submittedName>
        <fullName evidence="1">Uncharacterized protein</fullName>
    </submittedName>
</protein>
<dbReference type="AlphaFoldDB" id="A0A316GR92"/>
<keyword evidence="2" id="KW-1185">Reference proteome</keyword>
<accession>A0A316GR92</accession>
<proteinExistence type="predicted"/>
<sequence>MLGNAEILQCAGETIMARFLMAMVGRTFATAIGRRQFAAPIQGALDLTKHLMALVVFRDLPQLGGRI</sequence>
<dbReference type="EMBL" id="QGGW01000001">
    <property type="protein sequence ID" value="PWK62921.1"/>
    <property type="molecule type" value="Genomic_DNA"/>
</dbReference>
<dbReference type="Proteomes" id="UP000245708">
    <property type="component" value="Unassembled WGS sequence"/>
</dbReference>
<reference evidence="1 2" key="1">
    <citation type="submission" date="2018-05" db="EMBL/GenBank/DDBJ databases">
        <title>Genomic Encyclopedia of Type Strains, Phase IV (KMG-IV): sequencing the most valuable type-strain genomes for metagenomic binning, comparative biology and taxonomic classification.</title>
        <authorList>
            <person name="Goeker M."/>
        </authorList>
    </citation>
    <scope>NUCLEOTIDE SEQUENCE [LARGE SCALE GENOMIC DNA]</scope>
    <source>
        <strain evidence="1 2">DSM 16097</strain>
    </source>
</reference>
<gene>
    <name evidence="1" type="ORF">C7455_101961</name>
</gene>